<gene>
    <name evidence="3" type="primary">LOC108668624</name>
</gene>
<dbReference type="GeneID" id="108668624"/>
<reference evidence="3" key="1">
    <citation type="submission" date="2025-08" db="UniProtKB">
        <authorList>
            <consortium name="RefSeq"/>
        </authorList>
    </citation>
    <scope>IDENTIFICATION</scope>
    <source>
        <tissue evidence="3">Whole organism</tissue>
    </source>
</reference>
<name>A0A979FSH3_HYAAZ</name>
<feature type="compositionally biased region" description="Acidic residues" evidence="1">
    <location>
        <begin position="1"/>
        <end position="10"/>
    </location>
</feature>
<protein>
    <submittedName>
        <fullName evidence="3">Uncharacterized protein LOC108668624</fullName>
    </submittedName>
</protein>
<evidence type="ECO:0000313" key="2">
    <source>
        <dbReference type="Proteomes" id="UP000694843"/>
    </source>
</evidence>
<keyword evidence="2" id="KW-1185">Reference proteome</keyword>
<evidence type="ECO:0000313" key="3">
    <source>
        <dbReference type="RefSeq" id="XP_047740120.1"/>
    </source>
</evidence>
<dbReference type="AlphaFoldDB" id="A0A979FSH3"/>
<dbReference type="Proteomes" id="UP000694843">
    <property type="component" value="Unplaced"/>
</dbReference>
<sequence>MDSSDEMEVGDDTHLTVNDGMEVIPGMQPTNRRPHLQYSPPALKAKGNNASGCDVASPQMTSKGAPPEVNTTAENSTVISASPVTWSFNFSQNFVSFNKSSFSINKKHSNNSLAKTQTDDSSDFMNVKSKQCEAVKPICNSTKEVEPMAKNASKLSRMKQITHIASKDASTSSKHHIDKPILPAGACHMLYYQGACKSTSCVNYHQLPTTRVEQFLGKFILYSLLHTDQNQCVWSLLTAHSSSHSRTEPLFVLHVLRHVAQYLNSVPTASTGTNFQVPSQFAFILDCARVCDWGSDQTTRDDVCARGLAVARQVYEVLRRSFVHLPDHLKLEAIRAFVSLSECSKVSGPSGPWSPSEKVLNAGLETAPTKQDDLFSQLDLFWFRSFLAFPDSITVRMIYKHLTKSITSESEFCSIITKEFIEYHNKMGMYNEAYHALPVLQRLGITRPELYQQLLSPAPKSRASYAVTDFAASLPKVLELCGVICHLKVRLSEKYFVHLLGFLLATSRNHTHYVLALQQAADTIVYATQEAGFIPETSLLEQLFSKLSSDFLQLATLQQVFLRLSPELLLANAALMPAILARVKNLPPPAYLVFSALKERLRQIGVVIHLEEDDIYRTEDSSRSGSSGSSKNTTIVENNCSTSLRSKIDSKSDICSQVHSGFIQDKKVKYGNDCLEDIRSELACEYDDQYNAADHSQRQKFCEKREQLKTDNPRYSSLSNASTVNPRVSNVVVASLQRVEPTDNVTQQRVDLISVENNPSLMEGFKITDSLPAWRPQKRPLSSPSIHSKKAYTIQSYFQHQASKRIQSKCIGLDNSQEEKEGASENLDSSVSPESFVLKIDSPEYCHHPEAKEQTPNRDNEKRASDVNKCIFACSSPATSCNSTAISKLNTSLFGCVSPVAPSTSFARNAEKSDSGKDHFNADVSGTNFTKTVTNNTVTRSALNPMTK</sequence>
<organism evidence="2 3">
    <name type="scientific">Hyalella azteca</name>
    <name type="common">Amphipod</name>
    <dbReference type="NCBI Taxonomy" id="294128"/>
    <lineage>
        <taxon>Eukaryota</taxon>
        <taxon>Metazoa</taxon>
        <taxon>Ecdysozoa</taxon>
        <taxon>Arthropoda</taxon>
        <taxon>Crustacea</taxon>
        <taxon>Multicrustacea</taxon>
        <taxon>Malacostraca</taxon>
        <taxon>Eumalacostraca</taxon>
        <taxon>Peracarida</taxon>
        <taxon>Amphipoda</taxon>
        <taxon>Senticaudata</taxon>
        <taxon>Talitrida</taxon>
        <taxon>Talitroidea</taxon>
        <taxon>Hyalellidae</taxon>
        <taxon>Hyalella</taxon>
    </lineage>
</organism>
<proteinExistence type="predicted"/>
<evidence type="ECO:0000256" key="1">
    <source>
        <dbReference type="SAM" id="MobiDB-lite"/>
    </source>
</evidence>
<dbReference type="RefSeq" id="XP_047740120.1">
    <property type="nucleotide sequence ID" value="XM_047884164.1"/>
</dbReference>
<accession>A0A979FSH3</accession>
<dbReference type="KEGG" id="hazt:108668624"/>
<feature type="region of interest" description="Disordered" evidence="1">
    <location>
        <begin position="1"/>
        <end position="32"/>
    </location>
</feature>